<feature type="chain" id="PRO_5001808755" description="Transmembrane protein" evidence="2">
    <location>
        <begin position="30"/>
        <end position="302"/>
    </location>
</feature>
<feature type="region of interest" description="Disordered" evidence="1">
    <location>
        <begin position="148"/>
        <end position="176"/>
    </location>
</feature>
<protein>
    <recommendedName>
        <fullName evidence="5">Transmembrane protein</fullName>
    </recommendedName>
</protein>
<dbReference type="EMBL" id="AHZU02000971">
    <property type="protein sequence ID" value="KFG37940.1"/>
    <property type="molecule type" value="Genomic_DNA"/>
</dbReference>
<comment type="caution">
    <text evidence="3">The sequence shown here is derived from an EMBL/GenBank/DDBJ whole genome shotgun (WGS) entry which is preliminary data.</text>
</comment>
<accession>A0A086K0M2</accession>
<evidence type="ECO:0000256" key="2">
    <source>
        <dbReference type="SAM" id="SignalP"/>
    </source>
</evidence>
<evidence type="ECO:0000256" key="1">
    <source>
        <dbReference type="SAM" id="MobiDB-lite"/>
    </source>
</evidence>
<organism evidence="3 4">
    <name type="scientific">Toxoplasma gondii GAB2-2007-GAL-DOM2</name>
    <dbReference type="NCBI Taxonomy" id="1130820"/>
    <lineage>
        <taxon>Eukaryota</taxon>
        <taxon>Sar</taxon>
        <taxon>Alveolata</taxon>
        <taxon>Apicomplexa</taxon>
        <taxon>Conoidasida</taxon>
        <taxon>Coccidia</taxon>
        <taxon>Eucoccidiorida</taxon>
        <taxon>Eimeriorina</taxon>
        <taxon>Sarcocystidae</taxon>
        <taxon>Toxoplasma</taxon>
    </lineage>
</organism>
<reference evidence="3 4" key="1">
    <citation type="submission" date="2014-02" db="EMBL/GenBank/DDBJ databases">
        <authorList>
            <person name="Sibley D."/>
            <person name="Venepally P."/>
            <person name="Karamycheva S."/>
            <person name="Hadjithomas M."/>
            <person name="Khan A."/>
            <person name="Brunk B."/>
            <person name="Roos D."/>
            <person name="Caler E."/>
            <person name="Lorenzi H."/>
        </authorList>
    </citation>
    <scope>NUCLEOTIDE SEQUENCE [LARGE SCALE GENOMIC DNA]</scope>
    <source>
        <strain evidence="3 4">GAB2-2007-GAL-DOM2</strain>
    </source>
</reference>
<evidence type="ECO:0008006" key="5">
    <source>
        <dbReference type="Google" id="ProtNLM"/>
    </source>
</evidence>
<dbReference type="AlphaFoldDB" id="A0A086K0M2"/>
<proteinExistence type="predicted"/>
<evidence type="ECO:0000313" key="3">
    <source>
        <dbReference type="EMBL" id="KFG37940.1"/>
    </source>
</evidence>
<name>A0A086K0M2_TOXGO</name>
<dbReference type="Proteomes" id="UP000028837">
    <property type="component" value="Unassembled WGS sequence"/>
</dbReference>
<dbReference type="VEuPathDB" id="ToxoDB:TGDOM2_203790"/>
<sequence length="302" mass="34179">MRKLKLFTSWLALHSTLALFCYLQYGVEAWETASERAALHHPPQLRPRHELHQGGLSGVPRMVEWLESFLEARTREEQEKGRAVMLDRIGRSCQDPDSVPACVTAWAEKTHASPETTEQLLELWEMEKENGVSFQDFIARVSRFQNRGSVQAPSDPSWRPRPSHSRGTEDVASVTPDAEWMDWSKDGPRAAWIRQPPVCTSKECLRHTKVTPCSAGHGHTVEADTTESSMTTHAAPGELRKTTPREPYFLRRPSGAAEGIAHVYANIKNKLSDKLGPHSDAIRNLYDQHNEDEALYEDYKEA</sequence>
<evidence type="ECO:0000313" key="4">
    <source>
        <dbReference type="Proteomes" id="UP000028837"/>
    </source>
</evidence>
<feature type="signal peptide" evidence="2">
    <location>
        <begin position="1"/>
        <end position="29"/>
    </location>
</feature>
<dbReference type="OrthoDB" id="10280054at2759"/>
<feature type="region of interest" description="Disordered" evidence="1">
    <location>
        <begin position="214"/>
        <end position="240"/>
    </location>
</feature>
<keyword evidence="2" id="KW-0732">Signal</keyword>
<gene>
    <name evidence="3" type="ORF">TGDOM2_203790</name>
</gene>